<evidence type="ECO:0000256" key="1">
    <source>
        <dbReference type="SAM" id="MobiDB-lite"/>
    </source>
</evidence>
<dbReference type="Proteomes" id="UP001634007">
    <property type="component" value="Unassembled WGS sequence"/>
</dbReference>
<feature type="region of interest" description="Disordered" evidence="1">
    <location>
        <begin position="73"/>
        <end position="153"/>
    </location>
</feature>
<organism evidence="2 3">
    <name type="scientific">Eucalyptus globulus</name>
    <name type="common">Tasmanian blue gum</name>
    <dbReference type="NCBI Taxonomy" id="34317"/>
    <lineage>
        <taxon>Eukaryota</taxon>
        <taxon>Viridiplantae</taxon>
        <taxon>Streptophyta</taxon>
        <taxon>Embryophyta</taxon>
        <taxon>Tracheophyta</taxon>
        <taxon>Spermatophyta</taxon>
        <taxon>Magnoliopsida</taxon>
        <taxon>eudicotyledons</taxon>
        <taxon>Gunneridae</taxon>
        <taxon>Pentapetalae</taxon>
        <taxon>rosids</taxon>
        <taxon>malvids</taxon>
        <taxon>Myrtales</taxon>
        <taxon>Myrtaceae</taxon>
        <taxon>Myrtoideae</taxon>
        <taxon>Eucalypteae</taxon>
        <taxon>Eucalyptus</taxon>
    </lineage>
</organism>
<gene>
    <name evidence="2" type="ORF">ACJRO7_024163</name>
</gene>
<name>A0ABD3KH17_EUCGL</name>
<sequence length="153" mass="17196">MATRLNAGYKVTIDLEHKVAFDVPHLPTGPNLISEKNGDDSNTSTSLLLPWLLKRSDHTKHIKQDKAIPSLSRDLDATHRGEMDLEREKANGDFNPTTNSFDASSYPCMHSSYNARHKGRPNLRRGEGDGERKQQKSSDLNREEVDRLSGTLQ</sequence>
<feature type="compositionally biased region" description="Basic and acidic residues" evidence="1">
    <location>
        <begin position="73"/>
        <end position="91"/>
    </location>
</feature>
<feature type="compositionally biased region" description="Basic and acidic residues" evidence="1">
    <location>
        <begin position="124"/>
        <end position="147"/>
    </location>
</feature>
<reference evidence="2 3" key="1">
    <citation type="submission" date="2024-11" db="EMBL/GenBank/DDBJ databases">
        <title>Chromosome-level genome assembly of Eucalyptus globulus Labill. provides insights into its genome evolution.</title>
        <authorList>
            <person name="Li X."/>
        </authorList>
    </citation>
    <scope>NUCLEOTIDE SEQUENCE [LARGE SCALE GENOMIC DNA]</scope>
    <source>
        <strain evidence="2">CL2024</strain>
        <tissue evidence="2">Fresh tender leaves</tissue>
    </source>
</reference>
<evidence type="ECO:0000313" key="2">
    <source>
        <dbReference type="EMBL" id="KAL3734955.1"/>
    </source>
</evidence>
<protein>
    <submittedName>
        <fullName evidence="2">Uncharacterized protein</fullName>
    </submittedName>
</protein>
<evidence type="ECO:0000313" key="3">
    <source>
        <dbReference type="Proteomes" id="UP001634007"/>
    </source>
</evidence>
<comment type="caution">
    <text evidence="2">The sequence shown here is derived from an EMBL/GenBank/DDBJ whole genome shotgun (WGS) entry which is preliminary data.</text>
</comment>
<dbReference type="EMBL" id="JBJKBG010000006">
    <property type="protein sequence ID" value="KAL3734955.1"/>
    <property type="molecule type" value="Genomic_DNA"/>
</dbReference>
<keyword evidence="3" id="KW-1185">Reference proteome</keyword>
<feature type="compositionally biased region" description="Polar residues" evidence="1">
    <location>
        <begin position="94"/>
        <end position="103"/>
    </location>
</feature>
<accession>A0ABD3KH17</accession>
<dbReference type="AlphaFoldDB" id="A0ABD3KH17"/>
<proteinExistence type="predicted"/>